<dbReference type="AlphaFoldDB" id="A0A9D1J3L6"/>
<evidence type="ECO:0000313" key="3">
    <source>
        <dbReference type="Proteomes" id="UP000824232"/>
    </source>
</evidence>
<gene>
    <name evidence="2" type="ORF">IAB38_05935</name>
</gene>
<reference evidence="2" key="1">
    <citation type="submission" date="2020-10" db="EMBL/GenBank/DDBJ databases">
        <authorList>
            <person name="Gilroy R."/>
        </authorList>
    </citation>
    <scope>NUCLEOTIDE SEQUENCE</scope>
    <source>
        <strain evidence="2">CHK184-20233</strain>
    </source>
</reference>
<accession>A0A9D1J3L6</accession>
<dbReference type="EMBL" id="DVHC01000061">
    <property type="protein sequence ID" value="HIR59573.1"/>
    <property type="molecule type" value="Genomic_DNA"/>
</dbReference>
<sequence length="521" mass="60833">MEKILEKDIINSILDIKTLQNEKDFYGIKFLNNALLYAITRTILGILKTNLALANITIPFLAIKYIKEIFIDKKIKDKRLILNRKKLNGIVTELNLKGVNINIESLLEAKIVKDTSSPINIKRIIISDGSNITILEERCLDNNKCEMYILDKKEIEKYLKERKDNPYLKKLNIEKLLDKRISKYYNKFIKTIIIYLFISIYGVFNTSCKVLASNDNTEKILEYYKDDTKLTLEELNKLLTNLEADIKDITDDDKFSLENIDSKEELDNYLLLNAIDDNPYANNKEKEVMYNFLDFFNDNLYLDKEKTYNNLLYLDFDRNYNPFSQGRDNGNSTTTIASYRNWNITYYTNPTENVIAHEVCHAAFNNKSFPKTYIEGIAKIIENEYFTEEEKDNSAYNKNVTFTKATIELIGKDKFLESISNDDIDIIKEALLELNENTWPNEEEAKIEIDKIFRVLSLGLKYNEEYSTIANTLLSLGNDSITDIDSFIRLHDYTDVLASSKEDNITYYYFNEDKQKTLTLN</sequence>
<organism evidence="2 3">
    <name type="scientific">Candidatus Onthousia excrementipullorum</name>
    <dbReference type="NCBI Taxonomy" id="2840884"/>
    <lineage>
        <taxon>Bacteria</taxon>
        <taxon>Bacillati</taxon>
        <taxon>Bacillota</taxon>
        <taxon>Bacilli</taxon>
        <taxon>Candidatus Onthousia</taxon>
    </lineage>
</organism>
<comment type="caution">
    <text evidence="2">The sequence shown here is derived from an EMBL/GenBank/DDBJ whole genome shotgun (WGS) entry which is preliminary data.</text>
</comment>
<dbReference type="Proteomes" id="UP000824232">
    <property type="component" value="Unassembled WGS sequence"/>
</dbReference>
<feature type="coiled-coil region" evidence="1">
    <location>
        <begin position="225"/>
        <end position="252"/>
    </location>
</feature>
<proteinExistence type="predicted"/>
<reference evidence="2" key="2">
    <citation type="journal article" date="2021" name="PeerJ">
        <title>Extensive microbial diversity within the chicken gut microbiome revealed by metagenomics and culture.</title>
        <authorList>
            <person name="Gilroy R."/>
            <person name="Ravi A."/>
            <person name="Getino M."/>
            <person name="Pursley I."/>
            <person name="Horton D.L."/>
            <person name="Alikhan N.F."/>
            <person name="Baker D."/>
            <person name="Gharbi K."/>
            <person name="Hall N."/>
            <person name="Watson M."/>
            <person name="Adriaenssens E.M."/>
            <person name="Foster-Nyarko E."/>
            <person name="Jarju S."/>
            <person name="Secka A."/>
            <person name="Antonio M."/>
            <person name="Oren A."/>
            <person name="Chaudhuri R.R."/>
            <person name="La Ragione R."/>
            <person name="Hildebrand F."/>
            <person name="Pallen M.J."/>
        </authorList>
    </citation>
    <scope>NUCLEOTIDE SEQUENCE</scope>
    <source>
        <strain evidence="2">CHK184-20233</strain>
    </source>
</reference>
<keyword evidence="1" id="KW-0175">Coiled coil</keyword>
<name>A0A9D1J3L6_9FIRM</name>
<protein>
    <submittedName>
        <fullName evidence="2">Uncharacterized protein</fullName>
    </submittedName>
</protein>
<evidence type="ECO:0000256" key="1">
    <source>
        <dbReference type="SAM" id="Coils"/>
    </source>
</evidence>
<evidence type="ECO:0000313" key="2">
    <source>
        <dbReference type="EMBL" id="HIR59573.1"/>
    </source>
</evidence>